<dbReference type="EMBL" id="AHZP02002492">
    <property type="protein sequence ID" value="KYK63889.1"/>
    <property type="molecule type" value="Genomic_DNA"/>
</dbReference>
<organism evidence="1 2">
    <name type="scientific">Toxoplasma gondii TgCatPRC2</name>
    <dbReference type="NCBI Taxonomy" id="1130821"/>
    <lineage>
        <taxon>Eukaryota</taxon>
        <taxon>Sar</taxon>
        <taxon>Alveolata</taxon>
        <taxon>Apicomplexa</taxon>
        <taxon>Conoidasida</taxon>
        <taxon>Coccidia</taxon>
        <taxon>Eucoccidiorida</taxon>
        <taxon>Eimeriorina</taxon>
        <taxon>Sarcocystidae</taxon>
        <taxon>Toxoplasma</taxon>
    </lineage>
</organism>
<comment type="caution">
    <text evidence="1">The sequence shown here is derived from an EMBL/GenBank/DDBJ whole genome shotgun (WGS) entry which is preliminary data.</text>
</comment>
<evidence type="ECO:0000313" key="1">
    <source>
        <dbReference type="EMBL" id="KYK63889.1"/>
    </source>
</evidence>
<accession>A0A151H3G8</accession>
<dbReference type="AlphaFoldDB" id="A0A151H3G8"/>
<feature type="non-terminal residue" evidence="1">
    <location>
        <position position="65"/>
    </location>
</feature>
<evidence type="ECO:0000313" key="2">
    <source>
        <dbReference type="Proteomes" id="UP000075225"/>
    </source>
</evidence>
<dbReference type="SUPFAM" id="SSF69572">
    <property type="entry name" value="Activating enzymes of the ubiquitin-like proteins"/>
    <property type="match status" value="1"/>
</dbReference>
<reference evidence="2" key="1">
    <citation type="submission" date="2016-03" db="EMBL/GenBank/DDBJ databases">
        <authorList>
            <person name="Sibley D."/>
            <person name="Venepally P."/>
            <person name="Karamycheva S."/>
            <person name="Hadjithomas M."/>
            <person name="Khan A."/>
            <person name="Brunk B."/>
            <person name="Roos D."/>
            <person name="Caler E."/>
            <person name="Lorenzi H."/>
        </authorList>
    </citation>
    <scope>NUCLEOTIDE SEQUENCE [LARGE SCALE GENOMIC DNA]</scope>
    <source>
        <strain evidence="2">TgCatPRC2</strain>
    </source>
</reference>
<dbReference type="InterPro" id="IPR035985">
    <property type="entry name" value="Ubiquitin-activating_enz"/>
</dbReference>
<protein>
    <submittedName>
        <fullName evidence="1">Putative SUMO-activating enzyme subunit 1</fullName>
    </submittedName>
</protein>
<proteinExistence type="predicted"/>
<dbReference type="Gene3D" id="3.40.50.720">
    <property type="entry name" value="NAD(P)-binding Rossmann-like Domain"/>
    <property type="match status" value="1"/>
</dbReference>
<dbReference type="Proteomes" id="UP000075225">
    <property type="component" value="Unassembled WGS sequence"/>
</dbReference>
<dbReference type="GO" id="GO:0008641">
    <property type="term" value="F:ubiquitin-like modifier activating enzyme activity"/>
    <property type="evidence" value="ECO:0007669"/>
    <property type="project" value="InterPro"/>
</dbReference>
<gene>
    <name evidence="1" type="ORF">TGPRC2_211390A</name>
</gene>
<name>A0A151H3G8_TOXGO</name>
<sequence>MAALPSSPAPAPEETVANSLLSHRVFDRQIRLWGVESQRRLLSSHVLLVGLTSIHVELAKNLALS</sequence>
<dbReference type="VEuPathDB" id="ToxoDB:TGPRC2_211390A"/>